<accession>A0A1Y6KW20</accession>
<dbReference type="EMBL" id="FYAH01000002">
    <property type="protein sequence ID" value="SMY16311.1"/>
    <property type="molecule type" value="Genomic_DNA"/>
</dbReference>
<proteinExistence type="predicted"/>
<sequence length="261" mass="28770">MKKTHLILVMSIILFGCNSEDIKGAIDNINNVIDNTNDAIDSLDDITSDHNDDIKATIDNVNNAIAELNISSLTNIEKQNYAQISTDVNTLVLSIARTCVDKQDDINPNFTTLSCDIADHLTDLAITEFANIVLLNGKLTITRQSENLFVIKTNDDVTFKAPIISSNTIHYQLQDDYKISVQTSSEDTSSPSTTFSVFYTDGSLPDNGSWTTESFKNQSFTFTDDENTQLIALTSGRAKLTGKDNKSYSWSTDTTGKVVLK</sequence>
<protein>
    <submittedName>
        <fullName evidence="1">Uncharacterized protein</fullName>
    </submittedName>
</protein>
<gene>
    <name evidence="1" type="ORF">PAQU9191_01542</name>
</gene>
<evidence type="ECO:0000313" key="2">
    <source>
        <dbReference type="Proteomes" id="UP000196485"/>
    </source>
</evidence>
<dbReference type="RefSeq" id="WP_087820395.1">
    <property type="nucleotide sequence ID" value="NZ_FYAH01000002.1"/>
</dbReference>
<dbReference type="PROSITE" id="PS51257">
    <property type="entry name" value="PROKAR_LIPOPROTEIN"/>
    <property type="match status" value="1"/>
</dbReference>
<keyword evidence="2" id="KW-1185">Reference proteome</keyword>
<evidence type="ECO:0000313" key="1">
    <source>
        <dbReference type="EMBL" id="SMY16311.1"/>
    </source>
</evidence>
<name>A0A1Y6KW20_9GAMM</name>
<dbReference type="Proteomes" id="UP000196485">
    <property type="component" value="Unassembled WGS sequence"/>
</dbReference>
<dbReference type="AlphaFoldDB" id="A0A1Y6KW20"/>
<organism evidence="1 2">
    <name type="scientific">Photobacterium aquimaris</name>
    <dbReference type="NCBI Taxonomy" id="512643"/>
    <lineage>
        <taxon>Bacteria</taxon>
        <taxon>Pseudomonadati</taxon>
        <taxon>Pseudomonadota</taxon>
        <taxon>Gammaproteobacteria</taxon>
        <taxon>Vibrionales</taxon>
        <taxon>Vibrionaceae</taxon>
        <taxon>Photobacterium</taxon>
    </lineage>
</organism>
<reference evidence="2" key="1">
    <citation type="submission" date="2017-06" db="EMBL/GenBank/DDBJ databases">
        <authorList>
            <person name="Rodrigo-Torres L."/>
            <person name="Arahal R. D."/>
            <person name="Lucena T."/>
        </authorList>
    </citation>
    <scope>NUCLEOTIDE SEQUENCE [LARGE SCALE GENOMIC DNA]</scope>
    <source>
        <strain evidence="2">type strain: CECT 9192</strain>
    </source>
</reference>